<dbReference type="GO" id="GO:0003677">
    <property type="term" value="F:DNA binding"/>
    <property type="evidence" value="ECO:0007669"/>
    <property type="project" value="UniProtKB-KW"/>
</dbReference>
<dbReference type="PROSITE" id="PS00463">
    <property type="entry name" value="ZN2_CY6_FUNGAL_1"/>
    <property type="match status" value="1"/>
</dbReference>
<evidence type="ECO:0000256" key="3">
    <source>
        <dbReference type="ARBA" id="ARBA00023125"/>
    </source>
</evidence>
<dbReference type="InterPro" id="IPR001138">
    <property type="entry name" value="Zn2Cys6_DnaBD"/>
</dbReference>
<evidence type="ECO:0000313" key="9">
    <source>
        <dbReference type="EMBL" id="BCR98159.1"/>
    </source>
</evidence>
<dbReference type="InterPro" id="IPR036864">
    <property type="entry name" value="Zn2-C6_fun-type_DNA-bd_sf"/>
</dbReference>
<dbReference type="OrthoDB" id="5296287at2759"/>
<keyword evidence="4" id="KW-0804">Transcription</keyword>
<dbReference type="InterPro" id="IPR007219">
    <property type="entry name" value="XnlR_reg_dom"/>
</dbReference>
<dbReference type="CDD" id="cd00067">
    <property type="entry name" value="GAL4"/>
    <property type="match status" value="1"/>
</dbReference>
<dbReference type="Pfam" id="PF04082">
    <property type="entry name" value="Fungal_trans"/>
    <property type="match status" value="1"/>
</dbReference>
<evidence type="ECO:0000256" key="2">
    <source>
        <dbReference type="ARBA" id="ARBA00023015"/>
    </source>
</evidence>
<evidence type="ECO:0000256" key="6">
    <source>
        <dbReference type="SAM" id="Coils"/>
    </source>
</evidence>
<dbReference type="GeneID" id="64959484"/>
<evidence type="ECO:0000256" key="4">
    <source>
        <dbReference type="ARBA" id="ARBA00023163"/>
    </source>
</evidence>
<proteinExistence type="predicted"/>
<dbReference type="Proteomes" id="UP000661280">
    <property type="component" value="Chromosome 3"/>
</dbReference>
<reference evidence="9" key="2">
    <citation type="submission" date="2021-02" db="EMBL/GenBank/DDBJ databases">
        <title>Aspergillus luchuensis mut. kawachii IFO 4304 genome sequence.</title>
        <authorList>
            <person name="Mori K."/>
            <person name="Kadooka C."/>
            <person name="Goto M."/>
            <person name="Futagami T."/>
        </authorList>
    </citation>
    <scope>NUCLEOTIDE SEQUENCE</scope>
    <source>
        <strain evidence="9">IFO 4308</strain>
    </source>
</reference>
<dbReference type="EMBL" id="AP024427">
    <property type="protein sequence ID" value="BCR98159.1"/>
    <property type="molecule type" value="Genomic_DNA"/>
</dbReference>
<keyword evidence="10" id="KW-1185">Reference proteome</keyword>
<protein>
    <recommendedName>
        <fullName evidence="8">Zn(2)-C6 fungal-type domain-containing protein</fullName>
    </recommendedName>
</protein>
<dbReference type="GO" id="GO:0008270">
    <property type="term" value="F:zinc ion binding"/>
    <property type="evidence" value="ECO:0007669"/>
    <property type="project" value="InterPro"/>
</dbReference>
<feature type="domain" description="Zn(2)-C6 fungal-type" evidence="8">
    <location>
        <begin position="119"/>
        <end position="149"/>
    </location>
</feature>
<dbReference type="SUPFAM" id="SSF57701">
    <property type="entry name" value="Zn2/Cys6 DNA-binding domain"/>
    <property type="match status" value="1"/>
</dbReference>
<evidence type="ECO:0000256" key="1">
    <source>
        <dbReference type="ARBA" id="ARBA00022723"/>
    </source>
</evidence>
<dbReference type="SMART" id="SM00066">
    <property type="entry name" value="GAL4"/>
    <property type="match status" value="1"/>
</dbReference>
<keyword evidence="1" id="KW-0479">Metal-binding</keyword>
<dbReference type="PANTHER" id="PTHR47654:SF4">
    <property type="entry name" value="ZN(II)2CYS6 TRANSCRIPTION FACTOR (EUROFUNG)"/>
    <property type="match status" value="1"/>
</dbReference>
<keyword evidence="6" id="KW-0175">Coiled coil</keyword>
<organism evidence="9 10">
    <name type="scientific">Aspergillus kawachii</name>
    <name type="common">White koji mold</name>
    <name type="synonym">Aspergillus awamori var. kawachi</name>
    <dbReference type="NCBI Taxonomy" id="1069201"/>
    <lineage>
        <taxon>Eukaryota</taxon>
        <taxon>Fungi</taxon>
        <taxon>Dikarya</taxon>
        <taxon>Ascomycota</taxon>
        <taxon>Pezizomycotina</taxon>
        <taxon>Eurotiomycetes</taxon>
        <taxon>Eurotiomycetidae</taxon>
        <taxon>Eurotiales</taxon>
        <taxon>Aspergillaceae</taxon>
        <taxon>Aspergillus</taxon>
        <taxon>Aspergillus subgen. Circumdati</taxon>
    </lineage>
</organism>
<evidence type="ECO:0000313" key="10">
    <source>
        <dbReference type="Proteomes" id="UP000661280"/>
    </source>
</evidence>
<dbReference type="PANTHER" id="PTHR47654">
    <property type="entry name" value="ZN(II)2CYS6 TRANSCRIPTION FACTOR (EUROFUNG)-RELATED"/>
    <property type="match status" value="1"/>
</dbReference>
<feature type="region of interest" description="Disordered" evidence="7">
    <location>
        <begin position="199"/>
        <end position="218"/>
    </location>
</feature>
<sequence>MMGFANDFGLPPLCAMEDTLESYPFGVAAPNEPSFTLAPEHSAVGGTAKQPWVPESPRDVIPLAFRPSSRLDFVDRPGSYRYPSSSSSSREVQGSAGKVAIPRITCDSSKSQVRRCTKACGPCRQRKIKCDGNKPVCRPCVDRNVSCFYTDVKRVRDRKQLSVLQRKVEQYERLLHDLEEVDGNVARRVRTALRGFDATSATADDGDSDSSNSSVGSLNGLDLVQEDLNRSEKSVATGFFGKNSEVAWMQGLEDEAKNRSWRKAESLDSEASKAVRIRLPLPCSQMQSTEISAITFYLDDISLPLLDSVDPYELPPKGLADQFFTAYVESVHPSFNVVRKTAFVLQYQRFFSQPTHPSRRWLAILNMIFAIGCRYCQAVNGGADGDYDDLVYMNRARKLALDEGYIFKHADLQQVQVEFLMALYLVSKYQINRAFTFSGMAFRSAISLGINLRFVDGQTEYPAKEARIRLWWSIFLLEHLLTAVTGRASCMGESLSATRLPIPFEEEAFGRPDILSLFQDSVSRIDRLKLTLLQTEEEARASVSWLASCEPSPSLFFHCLVDLAAIGQDIIINVYSIQGVHDSGSQIEQRIRKYSSILDMWLSKVPEAYRFTSVNSDGVDIPGGNNSQWKRERISLAMNYYSTRIMLCRPCLTHTGSPLSIRSADPEVAQHSCPNSRPNSSSCTQFRSSMALMCIRSARSLLACLPQTPDIMWITAMTPWWCILHYIMQATTAILCHLSSWPSGPSEHPAHPVFSDLGSTVREIKKAMRWLHHMAYRHAAPGRAFRQCNSILRRIAPSLGIDLSDLPIAETTGEDVSHLIGSIDERKVNKVQSARDVSAPHSN</sequence>
<feature type="coiled-coil region" evidence="6">
    <location>
        <begin position="154"/>
        <end position="181"/>
    </location>
</feature>
<feature type="region of interest" description="Disordered" evidence="7">
    <location>
        <begin position="76"/>
        <end position="96"/>
    </location>
</feature>
<feature type="compositionally biased region" description="Low complexity" evidence="7">
    <location>
        <begin position="76"/>
        <end position="90"/>
    </location>
</feature>
<dbReference type="GO" id="GO:0006351">
    <property type="term" value="P:DNA-templated transcription"/>
    <property type="evidence" value="ECO:0007669"/>
    <property type="project" value="InterPro"/>
</dbReference>
<keyword evidence="3" id="KW-0238">DNA-binding</keyword>
<dbReference type="Pfam" id="PF00172">
    <property type="entry name" value="Zn_clus"/>
    <property type="match status" value="1"/>
</dbReference>
<dbReference type="GO" id="GO:0009893">
    <property type="term" value="P:positive regulation of metabolic process"/>
    <property type="evidence" value="ECO:0007669"/>
    <property type="project" value="UniProtKB-ARBA"/>
</dbReference>
<reference evidence="9" key="1">
    <citation type="submission" date="2021-01" db="EMBL/GenBank/DDBJ databases">
        <authorList>
            <consortium name="Aspergillus luchuensis mut. kawachii IFO 4304 genome sequencing consortium"/>
            <person name="Kazuki M."/>
            <person name="Futagami T."/>
        </authorList>
    </citation>
    <scope>NUCLEOTIDE SEQUENCE</scope>
    <source>
        <strain evidence="9">IFO 4308</strain>
    </source>
</reference>
<dbReference type="InterPro" id="IPR053230">
    <property type="entry name" value="Trans_reg_galc"/>
</dbReference>
<evidence type="ECO:0000256" key="7">
    <source>
        <dbReference type="SAM" id="MobiDB-lite"/>
    </source>
</evidence>
<keyword evidence="5" id="KW-0539">Nucleus</keyword>
<dbReference type="SMART" id="SM00906">
    <property type="entry name" value="Fungal_trans"/>
    <property type="match status" value="1"/>
</dbReference>
<dbReference type="PROSITE" id="PS50048">
    <property type="entry name" value="ZN2_CY6_FUNGAL_2"/>
    <property type="match status" value="1"/>
</dbReference>
<dbReference type="CDD" id="cd12148">
    <property type="entry name" value="fungal_TF_MHR"/>
    <property type="match status" value="1"/>
</dbReference>
<dbReference type="AlphaFoldDB" id="A0A7R7W891"/>
<dbReference type="GO" id="GO:0000981">
    <property type="term" value="F:DNA-binding transcription factor activity, RNA polymerase II-specific"/>
    <property type="evidence" value="ECO:0007669"/>
    <property type="project" value="InterPro"/>
</dbReference>
<dbReference type="RefSeq" id="XP_041541925.1">
    <property type="nucleotide sequence ID" value="XM_041688108.1"/>
</dbReference>
<accession>A0A7R7W891</accession>
<keyword evidence="2" id="KW-0805">Transcription regulation</keyword>
<dbReference type="Gene3D" id="4.10.240.10">
    <property type="entry name" value="Zn(2)-C6 fungal-type DNA-binding domain"/>
    <property type="match status" value="1"/>
</dbReference>
<name>A0A7R7W891_ASPKA</name>
<gene>
    <name evidence="9" type="ORF">AKAW2_31478A</name>
</gene>
<dbReference type="KEGG" id="aluc:AKAW2_31478A"/>
<evidence type="ECO:0000256" key="5">
    <source>
        <dbReference type="ARBA" id="ARBA00023242"/>
    </source>
</evidence>
<evidence type="ECO:0000259" key="8">
    <source>
        <dbReference type="PROSITE" id="PS50048"/>
    </source>
</evidence>